<dbReference type="GO" id="GO:0008234">
    <property type="term" value="F:cysteine-type peptidase activity"/>
    <property type="evidence" value="ECO:0007669"/>
    <property type="project" value="UniProtKB-KW"/>
</dbReference>
<feature type="signal peptide" evidence="7">
    <location>
        <begin position="1"/>
        <end position="17"/>
    </location>
</feature>
<keyword evidence="4" id="KW-0788">Thiol protease</keyword>
<protein>
    <recommendedName>
        <fullName evidence="12">Cathepsin L</fullName>
    </recommendedName>
</protein>
<dbReference type="AlphaFoldDB" id="A0AAE0ZAC4"/>
<keyword evidence="3" id="KW-0378">Hydrolase</keyword>
<dbReference type="Gene3D" id="3.90.70.10">
    <property type="entry name" value="Cysteine proteinases"/>
    <property type="match status" value="1"/>
</dbReference>
<comment type="caution">
    <text evidence="10">The sequence shown here is derived from an EMBL/GenBank/DDBJ whole genome shotgun (WGS) entry which is preliminary data.</text>
</comment>
<keyword evidence="2" id="KW-0645">Protease</keyword>
<evidence type="ECO:0000256" key="1">
    <source>
        <dbReference type="ARBA" id="ARBA00008455"/>
    </source>
</evidence>
<reference evidence="10" key="1">
    <citation type="journal article" date="2023" name="G3 (Bethesda)">
        <title>A reference genome for the long-term kleptoplast-retaining sea slug Elysia crispata morphotype clarki.</title>
        <authorList>
            <person name="Eastman K.E."/>
            <person name="Pendleton A.L."/>
            <person name="Shaikh M.A."/>
            <person name="Suttiyut T."/>
            <person name="Ogas R."/>
            <person name="Tomko P."/>
            <person name="Gavelis G."/>
            <person name="Widhalm J.R."/>
            <person name="Wisecaver J.H."/>
        </authorList>
    </citation>
    <scope>NUCLEOTIDE SEQUENCE</scope>
    <source>
        <strain evidence="10">ECLA1</strain>
    </source>
</reference>
<evidence type="ECO:0000256" key="2">
    <source>
        <dbReference type="ARBA" id="ARBA00022670"/>
    </source>
</evidence>
<dbReference type="PANTHER" id="PTHR12411">
    <property type="entry name" value="CYSTEINE PROTEASE FAMILY C1-RELATED"/>
    <property type="match status" value="1"/>
</dbReference>
<dbReference type="PROSITE" id="PS00139">
    <property type="entry name" value="THIOL_PROTEASE_CYS"/>
    <property type="match status" value="1"/>
</dbReference>
<evidence type="ECO:0000256" key="3">
    <source>
        <dbReference type="ARBA" id="ARBA00022801"/>
    </source>
</evidence>
<gene>
    <name evidence="10" type="ORF">RRG08_062836</name>
</gene>
<dbReference type="SMART" id="SM00645">
    <property type="entry name" value="Pept_C1"/>
    <property type="match status" value="1"/>
</dbReference>
<organism evidence="10 11">
    <name type="scientific">Elysia crispata</name>
    <name type="common">lettuce slug</name>
    <dbReference type="NCBI Taxonomy" id="231223"/>
    <lineage>
        <taxon>Eukaryota</taxon>
        <taxon>Metazoa</taxon>
        <taxon>Spiralia</taxon>
        <taxon>Lophotrochozoa</taxon>
        <taxon>Mollusca</taxon>
        <taxon>Gastropoda</taxon>
        <taxon>Heterobranchia</taxon>
        <taxon>Euthyneura</taxon>
        <taxon>Panpulmonata</taxon>
        <taxon>Sacoglossa</taxon>
        <taxon>Placobranchoidea</taxon>
        <taxon>Plakobranchidae</taxon>
        <taxon>Elysia</taxon>
    </lineage>
</organism>
<dbReference type="InterPro" id="IPR013128">
    <property type="entry name" value="Peptidase_C1A"/>
</dbReference>
<dbReference type="PROSITE" id="PS00640">
    <property type="entry name" value="THIOL_PROTEASE_ASN"/>
    <property type="match status" value="1"/>
</dbReference>
<keyword evidence="6" id="KW-1015">Disulfide bond</keyword>
<name>A0AAE0ZAC4_9GAST</name>
<dbReference type="SUPFAM" id="SSF54001">
    <property type="entry name" value="Cysteine proteinases"/>
    <property type="match status" value="1"/>
</dbReference>
<dbReference type="EMBL" id="JAWDGP010004323">
    <property type="protein sequence ID" value="KAK3765276.1"/>
    <property type="molecule type" value="Genomic_DNA"/>
</dbReference>
<feature type="domain" description="Cathepsin propeptide inhibitor" evidence="9">
    <location>
        <begin position="24"/>
        <end position="84"/>
    </location>
</feature>
<evidence type="ECO:0000256" key="7">
    <source>
        <dbReference type="SAM" id="SignalP"/>
    </source>
</evidence>
<evidence type="ECO:0000256" key="5">
    <source>
        <dbReference type="ARBA" id="ARBA00023145"/>
    </source>
</evidence>
<dbReference type="SMART" id="SM00848">
    <property type="entry name" value="Inhibitor_I29"/>
    <property type="match status" value="1"/>
</dbReference>
<evidence type="ECO:0000256" key="4">
    <source>
        <dbReference type="ARBA" id="ARBA00022807"/>
    </source>
</evidence>
<evidence type="ECO:0000256" key="6">
    <source>
        <dbReference type="ARBA" id="ARBA00023157"/>
    </source>
</evidence>
<dbReference type="PROSITE" id="PS00639">
    <property type="entry name" value="THIOL_PROTEASE_HIS"/>
    <property type="match status" value="1"/>
</dbReference>
<feature type="chain" id="PRO_5042261643" description="Cathepsin L" evidence="7">
    <location>
        <begin position="18"/>
        <end position="327"/>
    </location>
</feature>
<dbReference type="InterPro" id="IPR013201">
    <property type="entry name" value="Prot_inhib_I29"/>
</dbReference>
<evidence type="ECO:0000259" key="9">
    <source>
        <dbReference type="SMART" id="SM00848"/>
    </source>
</evidence>
<dbReference type="Pfam" id="PF00112">
    <property type="entry name" value="Peptidase_C1"/>
    <property type="match status" value="1"/>
</dbReference>
<dbReference type="InterPro" id="IPR038765">
    <property type="entry name" value="Papain-like_cys_pep_sf"/>
</dbReference>
<comment type="similarity">
    <text evidence="1">Belongs to the peptidase C1 family.</text>
</comment>
<evidence type="ECO:0000313" key="11">
    <source>
        <dbReference type="Proteomes" id="UP001283361"/>
    </source>
</evidence>
<evidence type="ECO:0008006" key="12">
    <source>
        <dbReference type="Google" id="ProtNLM"/>
    </source>
</evidence>
<accession>A0AAE0ZAC4</accession>
<dbReference type="InterPro" id="IPR025661">
    <property type="entry name" value="Pept_asp_AS"/>
</dbReference>
<dbReference type="InterPro" id="IPR000169">
    <property type="entry name" value="Pept_cys_AS"/>
</dbReference>
<keyword evidence="7" id="KW-0732">Signal</keyword>
<keyword evidence="5" id="KW-0865">Zymogen</keyword>
<dbReference type="InterPro" id="IPR000668">
    <property type="entry name" value="Peptidase_C1A_C"/>
</dbReference>
<proteinExistence type="inferred from homology"/>
<dbReference type="InterPro" id="IPR039417">
    <property type="entry name" value="Peptidase_C1A_papain-like"/>
</dbReference>
<dbReference type="CDD" id="cd02248">
    <property type="entry name" value="Peptidase_C1A"/>
    <property type="match status" value="1"/>
</dbReference>
<dbReference type="FunFam" id="3.90.70.10:FF:000006">
    <property type="entry name" value="Cathepsin S"/>
    <property type="match status" value="1"/>
</dbReference>
<dbReference type="Proteomes" id="UP001283361">
    <property type="component" value="Unassembled WGS sequence"/>
</dbReference>
<dbReference type="GO" id="GO:0006508">
    <property type="term" value="P:proteolysis"/>
    <property type="evidence" value="ECO:0007669"/>
    <property type="project" value="UniProtKB-KW"/>
</dbReference>
<evidence type="ECO:0000259" key="8">
    <source>
        <dbReference type="SMART" id="SM00645"/>
    </source>
</evidence>
<evidence type="ECO:0000313" key="10">
    <source>
        <dbReference type="EMBL" id="KAK3765276.1"/>
    </source>
</evidence>
<keyword evidence="11" id="KW-1185">Reference proteome</keyword>
<dbReference type="Pfam" id="PF08246">
    <property type="entry name" value="Inhibitor_I29"/>
    <property type="match status" value="1"/>
</dbReference>
<dbReference type="PRINTS" id="PR00705">
    <property type="entry name" value="PAPAIN"/>
</dbReference>
<sequence length="327" mass="36075">MIQAVVVLLVLVAGVFATNLDSQWLAFKSTYSKLYSGDDEEQNRREIWESHVNFSESHNEAYNTGLVSYYLGQNEYSDMTNVEFDTAMNGYRMRTGTGSGQVHLNNDVTHIPDEVDWRTQGYVTPIKNQARCGSCWAFSATGSLEGQTFRKYRRLTSLSEQNLVDCSMTLGNHGCEGGLMDNAFKYIKDNGGIDTEISYPYEGRDGTCQFRSANIGANCTGFVDVKSQDESALQNAVATVGPISVAIDAGHLTFQLYKGGVYYNPSCSPTNLDHGVLVVGYGTLNGRPYWLVKNSWGTSWGINGYILMSRNENNNCGIATQASYPTV</sequence>
<feature type="domain" description="Peptidase C1A papain C-terminal" evidence="8">
    <location>
        <begin position="111"/>
        <end position="326"/>
    </location>
</feature>
<dbReference type="InterPro" id="IPR025660">
    <property type="entry name" value="Pept_his_AS"/>
</dbReference>